<dbReference type="EMBL" id="LAZL01000003">
    <property type="protein sequence ID" value="KMT66487.1"/>
    <property type="molecule type" value="Genomic_DNA"/>
</dbReference>
<dbReference type="InterPro" id="IPR003593">
    <property type="entry name" value="AAA+_ATPase"/>
</dbReference>
<dbReference type="PANTHER" id="PTHR42711:SF5">
    <property type="entry name" value="ABC TRANSPORTER ATP-BINDING PROTEIN NATA"/>
    <property type="match status" value="1"/>
</dbReference>
<accession>A0A0J8GUQ7</accession>
<dbReference type="GO" id="GO:0016887">
    <property type="term" value="F:ATP hydrolysis activity"/>
    <property type="evidence" value="ECO:0007669"/>
    <property type="project" value="InterPro"/>
</dbReference>
<dbReference type="AlphaFoldDB" id="A0A0J8GUQ7"/>
<protein>
    <submittedName>
        <fullName evidence="7">ABC transporter</fullName>
    </submittedName>
</protein>
<dbReference type="InterPro" id="IPR050763">
    <property type="entry name" value="ABC_transporter_ATP-binding"/>
</dbReference>
<dbReference type="PANTHER" id="PTHR42711">
    <property type="entry name" value="ABC TRANSPORTER ATP-BINDING PROTEIN"/>
    <property type="match status" value="1"/>
</dbReference>
<evidence type="ECO:0000256" key="4">
    <source>
        <dbReference type="ARBA" id="ARBA00022741"/>
    </source>
</evidence>
<sequence>MLKVNALNKRFALKDAKQAKQNNISDSRIKGRYFYAVKNMTFSCEVGEITGVLGANGAGKTSLLRLLSTALQPDSGEIEFNQKLIETNLADYRKQLGFLSGSTGLYEKLTGYENLMYFANLYGLNKNEAEQRISLLSEALNMSSFLPRRFGDYSTGMKQKLAIARAMIHQPKLIILDEPTTGLDIKAREIILEFIENIRQQGVCVIFSTHDLAEVERLCSKVLVVEQGELKFDGSLEQLKSVADTANLNQALFSFMQADNLNLAHLRSGEANA</sequence>
<dbReference type="InterPro" id="IPR027417">
    <property type="entry name" value="P-loop_NTPase"/>
</dbReference>
<comment type="similarity">
    <text evidence="1">Belongs to the ABC transporter superfamily.</text>
</comment>
<dbReference type="PROSITE" id="PS50893">
    <property type="entry name" value="ABC_TRANSPORTER_2"/>
    <property type="match status" value="1"/>
</dbReference>
<keyword evidence="8" id="KW-1185">Reference proteome</keyword>
<evidence type="ECO:0000313" key="7">
    <source>
        <dbReference type="EMBL" id="KMT66487.1"/>
    </source>
</evidence>
<dbReference type="Gene3D" id="3.40.50.300">
    <property type="entry name" value="P-loop containing nucleotide triphosphate hydrolases"/>
    <property type="match status" value="1"/>
</dbReference>
<evidence type="ECO:0000313" key="8">
    <source>
        <dbReference type="Proteomes" id="UP000037600"/>
    </source>
</evidence>
<dbReference type="OrthoDB" id="9781337at2"/>
<keyword evidence="5" id="KW-0067">ATP-binding</keyword>
<dbReference type="InterPro" id="IPR003439">
    <property type="entry name" value="ABC_transporter-like_ATP-bd"/>
</dbReference>
<organism evidence="7 8">
    <name type="scientific">Catenovulum maritimum</name>
    <dbReference type="NCBI Taxonomy" id="1513271"/>
    <lineage>
        <taxon>Bacteria</taxon>
        <taxon>Pseudomonadati</taxon>
        <taxon>Pseudomonadota</taxon>
        <taxon>Gammaproteobacteria</taxon>
        <taxon>Alteromonadales</taxon>
        <taxon>Alteromonadaceae</taxon>
        <taxon>Catenovulum</taxon>
    </lineage>
</organism>
<keyword evidence="2" id="KW-0813">Transport</keyword>
<dbReference type="Pfam" id="PF00005">
    <property type="entry name" value="ABC_tran"/>
    <property type="match status" value="1"/>
</dbReference>
<comment type="caution">
    <text evidence="7">The sequence shown here is derived from an EMBL/GenBank/DDBJ whole genome shotgun (WGS) entry which is preliminary data.</text>
</comment>
<evidence type="ECO:0000256" key="5">
    <source>
        <dbReference type="ARBA" id="ARBA00022840"/>
    </source>
</evidence>
<evidence type="ECO:0000256" key="1">
    <source>
        <dbReference type="ARBA" id="ARBA00005417"/>
    </source>
</evidence>
<evidence type="ECO:0000256" key="3">
    <source>
        <dbReference type="ARBA" id="ARBA00022458"/>
    </source>
</evidence>
<dbReference type="Proteomes" id="UP000037600">
    <property type="component" value="Unassembled WGS sequence"/>
</dbReference>
<feature type="domain" description="ABC transporter" evidence="6">
    <location>
        <begin position="19"/>
        <end position="252"/>
    </location>
</feature>
<evidence type="ECO:0000259" key="6">
    <source>
        <dbReference type="PROSITE" id="PS50893"/>
    </source>
</evidence>
<keyword evidence="3" id="KW-0536">Nodulation</keyword>
<keyword evidence="4" id="KW-0547">Nucleotide-binding</keyword>
<evidence type="ECO:0000256" key="2">
    <source>
        <dbReference type="ARBA" id="ARBA00022448"/>
    </source>
</evidence>
<dbReference type="STRING" id="1513271.XM47_02800"/>
<proteinExistence type="inferred from homology"/>
<gene>
    <name evidence="7" type="ORF">XM47_02800</name>
</gene>
<name>A0A0J8GUQ7_9ALTE</name>
<dbReference type="SMART" id="SM00382">
    <property type="entry name" value="AAA"/>
    <property type="match status" value="1"/>
</dbReference>
<dbReference type="SUPFAM" id="SSF52540">
    <property type="entry name" value="P-loop containing nucleoside triphosphate hydrolases"/>
    <property type="match status" value="1"/>
</dbReference>
<reference evidence="7 8" key="1">
    <citation type="submission" date="2015-04" db="EMBL/GenBank/DDBJ databases">
        <title>Draft Genome Sequence of the Novel Agar-Digesting Marine Bacterium Q1.</title>
        <authorList>
            <person name="Li Y."/>
            <person name="Li D."/>
            <person name="Chen G."/>
            <person name="Du Z."/>
        </authorList>
    </citation>
    <scope>NUCLEOTIDE SEQUENCE [LARGE SCALE GENOMIC DNA]</scope>
    <source>
        <strain evidence="7 8">Q1</strain>
    </source>
</reference>
<dbReference type="RefSeq" id="WP_048689362.1">
    <property type="nucleotide sequence ID" value="NZ_KQ130483.1"/>
</dbReference>
<dbReference type="GO" id="GO:0005524">
    <property type="term" value="F:ATP binding"/>
    <property type="evidence" value="ECO:0007669"/>
    <property type="project" value="UniProtKB-KW"/>
</dbReference>